<dbReference type="GO" id="GO:0006744">
    <property type="term" value="P:ubiquinone biosynthetic process"/>
    <property type="evidence" value="ECO:0007669"/>
    <property type="project" value="UniProtKB-UniPathway"/>
</dbReference>
<evidence type="ECO:0000256" key="15">
    <source>
        <dbReference type="ARBA" id="ARBA00031775"/>
    </source>
</evidence>
<dbReference type="InterPro" id="IPR011009">
    <property type="entry name" value="Kinase-like_dom_sf"/>
</dbReference>
<evidence type="ECO:0000256" key="10">
    <source>
        <dbReference type="ARBA" id="ARBA00022840"/>
    </source>
</evidence>
<evidence type="ECO:0000256" key="6">
    <source>
        <dbReference type="ARBA" id="ARBA00022688"/>
    </source>
</evidence>
<dbReference type="PANTHER" id="PTHR43851:SF1">
    <property type="entry name" value="ATYPICAL KINASE COQ8A, MITOCHONDRIAL"/>
    <property type="match status" value="1"/>
</dbReference>
<evidence type="ECO:0000256" key="9">
    <source>
        <dbReference type="ARBA" id="ARBA00022777"/>
    </source>
</evidence>
<comment type="subcellular location">
    <subcellularLocation>
        <location evidence="1">Mitochondrion membrane</location>
        <topology evidence="1">Single-pass membrane protein</topology>
    </subcellularLocation>
</comment>
<gene>
    <name evidence="21" type="primary">COQ8A</name>
</gene>
<dbReference type="Pfam" id="PF03109">
    <property type="entry name" value="ABC1"/>
    <property type="match status" value="1"/>
</dbReference>
<reference evidence="21" key="3">
    <citation type="submission" date="2025-09" db="UniProtKB">
        <authorList>
            <consortium name="Ensembl"/>
        </authorList>
    </citation>
    <scope>IDENTIFICATION</scope>
</reference>
<keyword evidence="6" id="KW-0831">Ubiquinone biosynthesis</keyword>
<evidence type="ECO:0000313" key="22">
    <source>
        <dbReference type="Proteomes" id="UP000007754"/>
    </source>
</evidence>
<evidence type="ECO:0000256" key="2">
    <source>
        <dbReference type="ARBA" id="ARBA00004749"/>
    </source>
</evidence>
<dbReference type="Ensembl" id="ENSTGUT00000022045.1">
    <property type="protein sequence ID" value="ENSTGUP00000022176.1"/>
    <property type="gene ID" value="ENSTGUG00000004345.2"/>
</dbReference>
<evidence type="ECO:0000256" key="16">
    <source>
        <dbReference type="ARBA" id="ARBA00032726"/>
    </source>
</evidence>
<keyword evidence="8" id="KW-0547">Nucleotide-binding</keyword>
<evidence type="ECO:0000256" key="3">
    <source>
        <dbReference type="ARBA" id="ARBA00009670"/>
    </source>
</evidence>
<evidence type="ECO:0000256" key="5">
    <source>
        <dbReference type="ARBA" id="ARBA00022679"/>
    </source>
</evidence>
<name>A0A674GI37_TAEGU</name>
<evidence type="ECO:0000256" key="17">
    <source>
        <dbReference type="ARBA" id="ARBA00033204"/>
    </source>
</evidence>
<keyword evidence="11" id="KW-0809">Transit peptide</keyword>
<dbReference type="AlphaFoldDB" id="A0A674GI37"/>
<comment type="pathway">
    <text evidence="2">Cofactor biosynthesis; ubiquinone biosynthesis.</text>
</comment>
<dbReference type="GO" id="GO:0016301">
    <property type="term" value="F:kinase activity"/>
    <property type="evidence" value="ECO:0007669"/>
    <property type="project" value="UniProtKB-KW"/>
</dbReference>
<organism evidence="21 22">
    <name type="scientific">Taeniopygia guttata</name>
    <name type="common">Zebra finch</name>
    <name type="synonym">Poephila guttata</name>
    <dbReference type="NCBI Taxonomy" id="59729"/>
    <lineage>
        <taxon>Eukaryota</taxon>
        <taxon>Metazoa</taxon>
        <taxon>Chordata</taxon>
        <taxon>Craniata</taxon>
        <taxon>Vertebrata</taxon>
        <taxon>Euteleostomi</taxon>
        <taxon>Archelosauria</taxon>
        <taxon>Archosauria</taxon>
        <taxon>Dinosauria</taxon>
        <taxon>Saurischia</taxon>
        <taxon>Theropoda</taxon>
        <taxon>Coelurosauria</taxon>
        <taxon>Aves</taxon>
        <taxon>Neognathae</taxon>
        <taxon>Neoaves</taxon>
        <taxon>Telluraves</taxon>
        <taxon>Australaves</taxon>
        <taxon>Passeriformes</taxon>
        <taxon>Passeroidea</taxon>
        <taxon>Estrildidae</taxon>
        <taxon>Estrildinae</taxon>
        <taxon>Taeniopygia</taxon>
    </lineage>
</organism>
<accession>A0A674GI37</accession>
<evidence type="ECO:0000256" key="12">
    <source>
        <dbReference type="ARBA" id="ARBA00022989"/>
    </source>
</evidence>
<sequence length="603" mass="67496">MAGDAIMVMRGLTKLSKAILETQAGQLRQVLLGGDAVTIAKTLQATAEERFSSALGKVQELGKQQENFTDFGEDFGKDYDFSAREPSDVPMDFSAAPGKPQEHSAEGPAYSYKTNGPFRNIDETGDSGMGQKPFPPKMDARLFGGIRDPGNPFATAFGQNRAFHQDHSSVGGLTAEDIDKARQAKTGSGQKPYKQMLSERARERKVPVTRIGRLANFGGLAVGLGIGALAEVAKKSLRPEERNGKKAVMDSSPFLSEANAERIVRTLCKVRGAALKLGQMLSIQDDAFINPHLQRIFERVRQSADFMPIKQMMYPGVAQSINSDVNNLMAVLSMSNILPEGLFPEHLIEVVSRELALECDYLREAACARKFQELLKDHPFFYVPRVIDELCSKHVLTTELVSGFPLDQAEGLSQEIRNEICHNILVLCLRELFEFRYMQTDPNWSNFFYDPQLHKVALLDFGATRGFDEKFTDVYIEVIKAAADMDREKVLKKSIEMKFLTGYEIKEMENAHLNAVLILGEAFASEEPFDFGNQSTTEKIHGLIPIMLKHRLIPPPEETYSLHRKMGGSFLICTKLKAKIPCKNMFQEAYSKYWSRRGKKPEE</sequence>
<keyword evidence="22" id="KW-1185">Reference proteome</keyword>
<keyword evidence="12" id="KW-1133">Transmembrane helix</keyword>
<evidence type="ECO:0000256" key="19">
    <source>
        <dbReference type="SAM" id="MobiDB-lite"/>
    </source>
</evidence>
<keyword evidence="7" id="KW-0812">Transmembrane</keyword>
<keyword evidence="14" id="KW-0472">Membrane</keyword>
<dbReference type="InterPro" id="IPR004147">
    <property type="entry name" value="ABC1_dom"/>
</dbReference>
<evidence type="ECO:0000256" key="18">
    <source>
        <dbReference type="ARBA" id="ARBA00058956"/>
    </source>
</evidence>
<dbReference type="GeneTree" id="ENSGT00940000156810"/>
<evidence type="ECO:0000256" key="1">
    <source>
        <dbReference type="ARBA" id="ARBA00004304"/>
    </source>
</evidence>
<dbReference type="CDD" id="cd13970">
    <property type="entry name" value="ABC1_ADCK3"/>
    <property type="match status" value="1"/>
</dbReference>
<evidence type="ECO:0000256" key="8">
    <source>
        <dbReference type="ARBA" id="ARBA00022741"/>
    </source>
</evidence>
<keyword evidence="13" id="KW-0496">Mitochondrion</keyword>
<evidence type="ECO:0000256" key="11">
    <source>
        <dbReference type="ARBA" id="ARBA00022946"/>
    </source>
</evidence>
<proteinExistence type="inferred from homology"/>
<dbReference type="GO" id="GO:0005524">
    <property type="term" value="F:ATP binding"/>
    <property type="evidence" value="ECO:0007669"/>
    <property type="project" value="UniProtKB-KW"/>
</dbReference>
<evidence type="ECO:0000313" key="21">
    <source>
        <dbReference type="Ensembl" id="ENSTGUP00000022176.1"/>
    </source>
</evidence>
<feature type="domain" description="ABC1 atypical kinase-like" evidence="20">
    <location>
        <begin position="312"/>
        <end position="493"/>
    </location>
</feature>
<comment type="function">
    <text evidence="18">Atypical kinase involved in the biosynthesis of coenzyme Q, also named ubiquinone, an essential lipid-soluble electron transporter for aerobic cellular respiration. Its substrate specificity is still unclear: may act as a protein kinase that mediates phosphorylation of COQ3. According to other reports, acts as a small molecule kinase, possibly a lipid kinase that phosphorylates a prenyl lipid in the ubiquinone biosynthesis pathway, as suggested by its ability to bind coenzyme Q lipid intermediates. However, the small molecule kinase activity was not confirmed by another publication. Shows an unusual selectivity for binding ADP over ATP.</text>
</comment>
<dbReference type="UniPathway" id="UPA00232"/>
<evidence type="ECO:0000256" key="14">
    <source>
        <dbReference type="ARBA" id="ARBA00023136"/>
    </source>
</evidence>
<reference evidence="21" key="2">
    <citation type="submission" date="2025-08" db="UniProtKB">
        <authorList>
            <consortium name="Ensembl"/>
        </authorList>
    </citation>
    <scope>IDENTIFICATION</scope>
</reference>
<dbReference type="PANTHER" id="PTHR43851">
    <property type="match status" value="1"/>
</dbReference>
<protein>
    <recommendedName>
        <fullName evidence="4">Atypical kinase COQ8A, mitochondrial</fullName>
    </recommendedName>
    <alternativeName>
        <fullName evidence="16">Chaperone activity of bc1 complex-like</fullName>
    </alternativeName>
    <alternativeName>
        <fullName evidence="17">Coenzyme Q protein 8A</fullName>
    </alternativeName>
    <alternativeName>
        <fullName evidence="15">aarF domain-containing protein kinase 3</fullName>
    </alternativeName>
</protein>
<evidence type="ECO:0000259" key="20">
    <source>
        <dbReference type="Pfam" id="PF03109"/>
    </source>
</evidence>
<keyword evidence="10" id="KW-0067">ATP-binding</keyword>
<evidence type="ECO:0000256" key="7">
    <source>
        <dbReference type="ARBA" id="ARBA00022692"/>
    </source>
</evidence>
<feature type="region of interest" description="Disordered" evidence="19">
    <location>
        <begin position="82"/>
        <end position="114"/>
    </location>
</feature>
<keyword evidence="9" id="KW-0418">Kinase</keyword>
<dbReference type="Proteomes" id="UP000007754">
    <property type="component" value="Chromosome 3"/>
</dbReference>
<comment type="similarity">
    <text evidence="3">Belongs to the protein kinase superfamily. ADCK protein kinase family.</text>
</comment>
<dbReference type="GO" id="GO:0031966">
    <property type="term" value="C:mitochondrial membrane"/>
    <property type="evidence" value="ECO:0007669"/>
    <property type="project" value="UniProtKB-SubCell"/>
</dbReference>
<evidence type="ECO:0000256" key="13">
    <source>
        <dbReference type="ARBA" id="ARBA00023128"/>
    </source>
</evidence>
<dbReference type="InterPro" id="IPR051409">
    <property type="entry name" value="Atypical_kinase_ADCK"/>
</dbReference>
<keyword evidence="5" id="KW-0808">Transferase</keyword>
<evidence type="ECO:0000256" key="4">
    <source>
        <dbReference type="ARBA" id="ARBA00018535"/>
    </source>
</evidence>
<dbReference type="SUPFAM" id="SSF56112">
    <property type="entry name" value="Protein kinase-like (PK-like)"/>
    <property type="match status" value="1"/>
</dbReference>
<reference evidence="21 22" key="1">
    <citation type="journal article" date="2010" name="Nature">
        <title>The genome of a songbird.</title>
        <authorList>
            <person name="Warren W.C."/>
            <person name="Clayton D.F."/>
            <person name="Ellegren H."/>
            <person name="Arnold A.P."/>
            <person name="Hillier L.W."/>
            <person name="Kunstner A."/>
            <person name="Searle S."/>
            <person name="White S."/>
            <person name="Vilella A.J."/>
            <person name="Fairley S."/>
            <person name="Heger A."/>
            <person name="Kong L."/>
            <person name="Ponting C.P."/>
            <person name="Jarvis E.D."/>
            <person name="Mello C.V."/>
            <person name="Minx P."/>
            <person name="Lovell P."/>
            <person name="Velho T.A."/>
            <person name="Ferris M."/>
            <person name="Balakrishnan C.N."/>
            <person name="Sinha S."/>
            <person name="Blatti C."/>
            <person name="London S.E."/>
            <person name="Li Y."/>
            <person name="Lin Y.C."/>
            <person name="George J."/>
            <person name="Sweedler J."/>
            <person name="Southey B."/>
            <person name="Gunaratne P."/>
            <person name="Watson M."/>
            <person name="Nam K."/>
            <person name="Backstrom N."/>
            <person name="Smeds L."/>
            <person name="Nabholz B."/>
            <person name="Itoh Y."/>
            <person name="Whitney O."/>
            <person name="Pfenning A.R."/>
            <person name="Howard J."/>
            <person name="Volker M."/>
            <person name="Skinner B.M."/>
            <person name="Griffin D.K."/>
            <person name="Ye L."/>
            <person name="McLaren W.M."/>
            <person name="Flicek P."/>
            <person name="Quesada V."/>
            <person name="Velasco G."/>
            <person name="Lopez-Otin C."/>
            <person name="Puente X.S."/>
            <person name="Olender T."/>
            <person name="Lancet D."/>
            <person name="Smit A.F."/>
            <person name="Hubley R."/>
            <person name="Konkel M.K."/>
            <person name="Walker J.A."/>
            <person name="Batzer M.A."/>
            <person name="Gu W."/>
            <person name="Pollock D.D."/>
            <person name="Chen L."/>
            <person name="Cheng Z."/>
            <person name="Eichler E.E."/>
            <person name="Stapley J."/>
            <person name="Slate J."/>
            <person name="Ekblom R."/>
            <person name="Birkhead T."/>
            <person name="Burke T."/>
            <person name="Burt D."/>
            <person name="Scharff C."/>
            <person name="Adam I."/>
            <person name="Richard H."/>
            <person name="Sultan M."/>
            <person name="Soldatov A."/>
            <person name="Lehrach H."/>
            <person name="Edwards S.V."/>
            <person name="Yang S.P."/>
            <person name="Li X."/>
            <person name="Graves T."/>
            <person name="Fulton L."/>
            <person name="Nelson J."/>
            <person name="Chinwalla A."/>
            <person name="Hou S."/>
            <person name="Mardis E.R."/>
            <person name="Wilson R.K."/>
        </authorList>
    </citation>
    <scope>NUCLEOTIDE SEQUENCE [LARGE SCALE GENOMIC DNA]</scope>
</reference>
<dbReference type="InterPro" id="IPR034646">
    <property type="entry name" value="ADCK3_dom"/>
</dbReference>